<dbReference type="PROSITE" id="PS00107">
    <property type="entry name" value="PROTEIN_KINASE_ATP"/>
    <property type="match status" value="1"/>
</dbReference>
<dbReference type="GO" id="GO:0016605">
    <property type="term" value="C:PML body"/>
    <property type="evidence" value="ECO:0007669"/>
    <property type="project" value="TreeGrafter"/>
</dbReference>
<dbReference type="EMBL" id="CM012449">
    <property type="protein sequence ID" value="RVE64515.1"/>
    <property type="molecule type" value="Genomic_DNA"/>
</dbReference>
<evidence type="ECO:0000256" key="7">
    <source>
        <dbReference type="RuleBase" id="RU000304"/>
    </source>
</evidence>
<dbReference type="GO" id="GO:0004713">
    <property type="term" value="F:protein tyrosine kinase activity"/>
    <property type="evidence" value="ECO:0007669"/>
    <property type="project" value="TreeGrafter"/>
</dbReference>
<keyword evidence="1 7" id="KW-0723">Serine/threonine-protein kinase</keyword>
<evidence type="ECO:0000256" key="5">
    <source>
        <dbReference type="ARBA" id="ARBA00022840"/>
    </source>
</evidence>
<feature type="binding site" evidence="6">
    <location>
        <position position="63"/>
    </location>
    <ligand>
        <name>ATP</name>
        <dbReference type="ChEBI" id="CHEBI:30616"/>
    </ligand>
</feature>
<proteinExistence type="inferred from homology"/>
<feature type="domain" description="Protein kinase" evidence="8">
    <location>
        <begin position="34"/>
        <end position="355"/>
    </location>
</feature>
<accession>A0A437CNY6</accession>
<evidence type="ECO:0000256" key="6">
    <source>
        <dbReference type="PROSITE-ProRule" id="PRU10141"/>
    </source>
</evidence>
<dbReference type="PROSITE" id="PS50011">
    <property type="entry name" value="PROTEIN_KINASE_DOM"/>
    <property type="match status" value="1"/>
</dbReference>
<reference evidence="9 10" key="1">
    <citation type="submission" date="2018-11" db="EMBL/GenBank/DDBJ databases">
        <authorList>
            <person name="Lopez-Roques C."/>
            <person name="Donnadieu C."/>
            <person name="Bouchez O."/>
            <person name="Klopp C."/>
            <person name="Cabau C."/>
            <person name="Zahm M."/>
        </authorList>
    </citation>
    <scope>NUCLEOTIDE SEQUENCE [LARGE SCALE GENOMIC DNA]</scope>
    <source>
        <strain evidence="9">RS831</strain>
        <tissue evidence="9">Whole body</tissue>
    </source>
</reference>
<dbReference type="GO" id="GO:0003714">
    <property type="term" value="F:transcription corepressor activity"/>
    <property type="evidence" value="ECO:0007669"/>
    <property type="project" value="TreeGrafter"/>
</dbReference>
<dbReference type="PANTHER" id="PTHR24058">
    <property type="entry name" value="DUAL SPECIFICITY PROTEIN KINASE"/>
    <property type="match status" value="1"/>
</dbReference>
<dbReference type="SUPFAM" id="SSF56112">
    <property type="entry name" value="Protein kinase-like (PK-like)"/>
    <property type="match status" value="1"/>
</dbReference>
<dbReference type="GO" id="GO:0007224">
    <property type="term" value="P:smoothened signaling pathway"/>
    <property type="evidence" value="ECO:0007669"/>
    <property type="project" value="TreeGrafter"/>
</dbReference>
<evidence type="ECO:0000256" key="1">
    <source>
        <dbReference type="ARBA" id="ARBA00022527"/>
    </source>
</evidence>
<dbReference type="InterPro" id="IPR008271">
    <property type="entry name" value="Ser/Thr_kinase_AS"/>
</dbReference>
<evidence type="ECO:0000259" key="8">
    <source>
        <dbReference type="PROSITE" id="PS50011"/>
    </source>
</evidence>
<dbReference type="InterPro" id="IPR017441">
    <property type="entry name" value="Protein_kinase_ATP_BS"/>
</dbReference>
<dbReference type="GO" id="GO:0005737">
    <property type="term" value="C:cytoplasm"/>
    <property type="evidence" value="ECO:0007669"/>
    <property type="project" value="TreeGrafter"/>
</dbReference>
<evidence type="ECO:0000313" key="10">
    <source>
        <dbReference type="Proteomes" id="UP000283210"/>
    </source>
</evidence>
<comment type="similarity">
    <text evidence="7">Belongs to the protein kinase superfamily.</text>
</comment>
<sequence length="451" mass="50704">MSSCPNEGTSGPTVPPRAAGICVGQTLLSSSSAYSIMQFIGEGYFGRVARCVNRRTNETVAVKILKKDTNSDHNTENEVTILKLISVLNPDQCNLVRFFETFQHLGHKCLAFEMLELDLYHLILQMGNKPMLLLGIRPIAKQLLVALDALKSLGVLHTDIKPDNIMIVNKREMRIKLIDFGLAVLASQVQPGYIVQPMGYRAPEVSLGLPFTEAIDVWGVGCVLAFLYLADNVFSVTCEYQMMRGIVELLGQPEDRLLLAGQYAERFFIQEEAAEGKTWRLMTAEEYSFENSTTVERWRSSFVQPKSLDGLVDMYAQKNAEHADRLAFVDLLKRLLRLDGDRRISASEALQRPFITRSHLSTECFTPSKLTSTCCSEENSDERLDTALGYEADQEGSDSVFEPIAYRPSMTPELSDPSNNLQERFHRFFRGIKNSLFCCVSPMVEYENSLS</sequence>
<dbReference type="GO" id="GO:0045944">
    <property type="term" value="P:positive regulation of transcription by RNA polymerase II"/>
    <property type="evidence" value="ECO:0007669"/>
    <property type="project" value="TreeGrafter"/>
</dbReference>
<reference evidence="9 10" key="2">
    <citation type="submission" date="2019-01" db="EMBL/GenBank/DDBJ databases">
        <title>A chromosome length genome reference of the Java medaka (oryzias javanicus).</title>
        <authorList>
            <person name="Herpin A."/>
            <person name="Takehana Y."/>
            <person name="Naruse K."/>
            <person name="Ansai S."/>
            <person name="Kawaguchi M."/>
        </authorList>
    </citation>
    <scope>NUCLEOTIDE SEQUENCE [LARGE SCALE GENOMIC DNA]</scope>
    <source>
        <strain evidence="9">RS831</strain>
        <tissue evidence="9">Whole body</tissue>
    </source>
</reference>
<dbReference type="AlphaFoldDB" id="A0A437CNY6"/>
<evidence type="ECO:0000313" key="9">
    <source>
        <dbReference type="EMBL" id="RVE64515.1"/>
    </source>
</evidence>
<keyword evidence="4" id="KW-0418">Kinase</keyword>
<keyword evidence="2" id="KW-0808">Transferase</keyword>
<dbReference type="GO" id="GO:0042771">
    <property type="term" value="P:intrinsic apoptotic signaling pathway in response to DNA damage by p53 class mediator"/>
    <property type="evidence" value="ECO:0007669"/>
    <property type="project" value="TreeGrafter"/>
</dbReference>
<dbReference type="InterPro" id="IPR000719">
    <property type="entry name" value="Prot_kinase_dom"/>
</dbReference>
<dbReference type="Gene3D" id="1.10.510.10">
    <property type="entry name" value="Transferase(Phosphotransferase) domain 1"/>
    <property type="match status" value="1"/>
</dbReference>
<evidence type="ECO:0000256" key="4">
    <source>
        <dbReference type="ARBA" id="ARBA00022777"/>
    </source>
</evidence>
<dbReference type="OrthoDB" id="437530at2759"/>
<evidence type="ECO:0000256" key="2">
    <source>
        <dbReference type="ARBA" id="ARBA00022679"/>
    </source>
</evidence>
<protein>
    <recommendedName>
        <fullName evidence="8">Protein kinase domain-containing protein</fullName>
    </recommendedName>
</protein>
<keyword evidence="10" id="KW-1185">Reference proteome</keyword>
<gene>
    <name evidence="9" type="ORF">OJAV_G00126650</name>
</gene>
<organism evidence="9 10">
    <name type="scientific">Oryzias javanicus</name>
    <name type="common">Javanese ricefish</name>
    <name type="synonym">Aplocheilus javanicus</name>
    <dbReference type="NCBI Taxonomy" id="123683"/>
    <lineage>
        <taxon>Eukaryota</taxon>
        <taxon>Metazoa</taxon>
        <taxon>Chordata</taxon>
        <taxon>Craniata</taxon>
        <taxon>Vertebrata</taxon>
        <taxon>Euteleostomi</taxon>
        <taxon>Actinopterygii</taxon>
        <taxon>Neopterygii</taxon>
        <taxon>Teleostei</taxon>
        <taxon>Neoteleostei</taxon>
        <taxon>Acanthomorphata</taxon>
        <taxon>Ovalentaria</taxon>
        <taxon>Atherinomorphae</taxon>
        <taxon>Beloniformes</taxon>
        <taxon>Adrianichthyidae</taxon>
        <taxon>Oryziinae</taxon>
        <taxon>Oryzias</taxon>
    </lineage>
</organism>
<dbReference type="PANTHER" id="PTHR24058:SF53">
    <property type="entry name" value="HOMEODOMAIN-INTERACTING PROTEIN KINASE 2"/>
    <property type="match status" value="1"/>
</dbReference>
<dbReference type="GO" id="GO:0003713">
    <property type="term" value="F:transcription coactivator activity"/>
    <property type="evidence" value="ECO:0007669"/>
    <property type="project" value="TreeGrafter"/>
</dbReference>
<dbReference type="GO" id="GO:0004674">
    <property type="term" value="F:protein serine/threonine kinase activity"/>
    <property type="evidence" value="ECO:0007669"/>
    <property type="project" value="UniProtKB-KW"/>
</dbReference>
<dbReference type="SMART" id="SM00220">
    <property type="entry name" value="S_TKc"/>
    <property type="match status" value="1"/>
</dbReference>
<dbReference type="InterPro" id="IPR011009">
    <property type="entry name" value="Kinase-like_dom_sf"/>
</dbReference>
<dbReference type="GO" id="GO:0005524">
    <property type="term" value="F:ATP binding"/>
    <property type="evidence" value="ECO:0007669"/>
    <property type="project" value="UniProtKB-UniRule"/>
</dbReference>
<dbReference type="Proteomes" id="UP000283210">
    <property type="component" value="Chromosome 13"/>
</dbReference>
<dbReference type="GO" id="GO:0046332">
    <property type="term" value="F:SMAD binding"/>
    <property type="evidence" value="ECO:0007669"/>
    <property type="project" value="TreeGrafter"/>
</dbReference>
<dbReference type="Pfam" id="PF00069">
    <property type="entry name" value="Pkinase"/>
    <property type="match status" value="1"/>
</dbReference>
<dbReference type="InterPro" id="IPR050494">
    <property type="entry name" value="Ser_Thr_dual-spec_kinase"/>
</dbReference>
<evidence type="ECO:0000256" key="3">
    <source>
        <dbReference type="ARBA" id="ARBA00022741"/>
    </source>
</evidence>
<name>A0A437CNY6_ORYJA</name>
<dbReference type="PROSITE" id="PS00108">
    <property type="entry name" value="PROTEIN_KINASE_ST"/>
    <property type="match status" value="1"/>
</dbReference>
<dbReference type="Gene3D" id="3.30.200.20">
    <property type="entry name" value="Phosphorylase Kinase, domain 1"/>
    <property type="match status" value="1"/>
</dbReference>
<keyword evidence="5 6" id="KW-0067">ATP-binding</keyword>
<keyword evidence="3 6" id="KW-0547">Nucleotide-binding</keyword>